<dbReference type="AlphaFoldDB" id="A0AAN5CH04"/>
<organism evidence="2 3">
    <name type="scientific">Pristionchus mayeri</name>
    <dbReference type="NCBI Taxonomy" id="1317129"/>
    <lineage>
        <taxon>Eukaryota</taxon>
        <taxon>Metazoa</taxon>
        <taxon>Ecdysozoa</taxon>
        <taxon>Nematoda</taxon>
        <taxon>Chromadorea</taxon>
        <taxon>Rhabditida</taxon>
        <taxon>Rhabditina</taxon>
        <taxon>Diplogasteromorpha</taxon>
        <taxon>Diplogasteroidea</taxon>
        <taxon>Neodiplogasteridae</taxon>
        <taxon>Pristionchus</taxon>
    </lineage>
</organism>
<keyword evidence="3" id="KW-1185">Reference proteome</keyword>
<feature type="non-terminal residue" evidence="2">
    <location>
        <position position="1"/>
    </location>
</feature>
<gene>
    <name evidence="2" type="ORF">PMAYCL1PPCAC_14225</name>
</gene>
<name>A0AAN5CH04_9BILA</name>
<reference evidence="3" key="1">
    <citation type="submission" date="2022-10" db="EMBL/GenBank/DDBJ databases">
        <title>Genome assembly of Pristionchus species.</title>
        <authorList>
            <person name="Yoshida K."/>
            <person name="Sommer R.J."/>
        </authorList>
    </citation>
    <scope>NUCLEOTIDE SEQUENCE [LARGE SCALE GENOMIC DNA]</scope>
    <source>
        <strain evidence="3">RS5460</strain>
    </source>
</reference>
<protein>
    <submittedName>
        <fullName evidence="2">Uncharacterized protein</fullName>
    </submittedName>
</protein>
<proteinExistence type="predicted"/>
<dbReference type="Proteomes" id="UP001328107">
    <property type="component" value="Unassembled WGS sequence"/>
</dbReference>
<feature type="region of interest" description="Disordered" evidence="1">
    <location>
        <begin position="55"/>
        <end position="77"/>
    </location>
</feature>
<comment type="caution">
    <text evidence="2">The sequence shown here is derived from an EMBL/GenBank/DDBJ whole genome shotgun (WGS) entry which is preliminary data.</text>
</comment>
<feature type="non-terminal residue" evidence="2">
    <location>
        <position position="77"/>
    </location>
</feature>
<evidence type="ECO:0000313" key="2">
    <source>
        <dbReference type="EMBL" id="GMR44029.1"/>
    </source>
</evidence>
<dbReference type="EMBL" id="BTRK01000003">
    <property type="protein sequence ID" value="GMR44029.1"/>
    <property type="molecule type" value="Genomic_DNA"/>
</dbReference>
<evidence type="ECO:0000256" key="1">
    <source>
        <dbReference type="SAM" id="MobiDB-lite"/>
    </source>
</evidence>
<evidence type="ECO:0000313" key="3">
    <source>
        <dbReference type="Proteomes" id="UP001328107"/>
    </source>
</evidence>
<accession>A0AAN5CH04</accession>
<feature type="region of interest" description="Disordered" evidence="1">
    <location>
        <begin position="1"/>
        <end position="28"/>
    </location>
</feature>
<sequence>EEPLDDFSPMQPDNEISNGSASILKEPKEEPLVIFHPYSLENEDEDNVIKEEETEYGDAPFSMDSPVFDIDHPIHSS</sequence>